<dbReference type="Ensembl" id="ENSHHUT00000066362.1">
    <property type="protein sequence ID" value="ENSHHUP00000064189.1"/>
    <property type="gene ID" value="ENSHHUG00000037890.1"/>
</dbReference>
<name>A0A4W5PUJ7_9TELE</name>
<dbReference type="STRING" id="62062.ENSHHUP00000064189"/>
<evidence type="ECO:0000313" key="1">
    <source>
        <dbReference type="Ensembl" id="ENSHHUP00000064189.1"/>
    </source>
</evidence>
<organism evidence="1 2">
    <name type="scientific">Hucho hucho</name>
    <name type="common">huchen</name>
    <dbReference type="NCBI Taxonomy" id="62062"/>
    <lineage>
        <taxon>Eukaryota</taxon>
        <taxon>Metazoa</taxon>
        <taxon>Chordata</taxon>
        <taxon>Craniata</taxon>
        <taxon>Vertebrata</taxon>
        <taxon>Euteleostomi</taxon>
        <taxon>Actinopterygii</taxon>
        <taxon>Neopterygii</taxon>
        <taxon>Teleostei</taxon>
        <taxon>Protacanthopterygii</taxon>
        <taxon>Salmoniformes</taxon>
        <taxon>Salmonidae</taxon>
        <taxon>Salmoninae</taxon>
        <taxon>Hucho</taxon>
    </lineage>
</organism>
<reference evidence="1" key="2">
    <citation type="submission" date="2025-08" db="UniProtKB">
        <authorList>
            <consortium name="Ensembl"/>
        </authorList>
    </citation>
    <scope>IDENTIFICATION</scope>
</reference>
<dbReference type="AlphaFoldDB" id="A0A4W5PUJ7"/>
<sequence>MNSKKLNGKRLYVGRAQTKAERQAELKQTGHPTQGVLSFRDYHQCQGDEDGGRPKRGLWLCWTLLIPEEATKAVAEMNGRIVATKPLYVAPAQSKAQRIKFLTNKYKRMARNMAETNPNPVFISYQPAAPTGYFVAAIQTGDVDRRMPPERGGEPTSVEVVTVMERVQS</sequence>
<evidence type="ECO:0000313" key="2">
    <source>
        <dbReference type="Proteomes" id="UP000314982"/>
    </source>
</evidence>
<accession>A0A4W5PUJ7</accession>
<reference evidence="1" key="3">
    <citation type="submission" date="2025-09" db="UniProtKB">
        <authorList>
            <consortium name="Ensembl"/>
        </authorList>
    </citation>
    <scope>IDENTIFICATION</scope>
</reference>
<proteinExistence type="predicted"/>
<evidence type="ECO:0008006" key="3">
    <source>
        <dbReference type="Google" id="ProtNLM"/>
    </source>
</evidence>
<protein>
    <recommendedName>
        <fullName evidence="3">RRM domain-containing protein</fullName>
    </recommendedName>
</protein>
<keyword evidence="2" id="KW-1185">Reference proteome</keyword>
<dbReference type="Proteomes" id="UP000314982">
    <property type="component" value="Unassembled WGS sequence"/>
</dbReference>
<dbReference type="GeneTree" id="ENSGT00940000153773"/>
<reference evidence="2" key="1">
    <citation type="submission" date="2018-06" db="EMBL/GenBank/DDBJ databases">
        <title>Genome assembly of Danube salmon.</title>
        <authorList>
            <person name="Macqueen D.J."/>
            <person name="Gundappa M.K."/>
        </authorList>
    </citation>
    <scope>NUCLEOTIDE SEQUENCE [LARGE SCALE GENOMIC DNA]</scope>
</reference>